<reference evidence="1 2" key="1">
    <citation type="submission" date="2021-07" db="EMBL/GenBank/DDBJ databases">
        <authorList>
            <person name="Palmer J.M."/>
        </authorList>
    </citation>
    <scope>NUCLEOTIDE SEQUENCE [LARGE SCALE GENOMIC DNA]</scope>
    <source>
        <strain evidence="1 2">AT_MEX2019</strain>
        <tissue evidence="1">Muscle</tissue>
    </source>
</reference>
<keyword evidence="2" id="KW-1185">Reference proteome</keyword>
<evidence type="ECO:0000313" key="1">
    <source>
        <dbReference type="EMBL" id="MED6258400.1"/>
    </source>
</evidence>
<comment type="caution">
    <text evidence="1">The sequence shown here is derived from an EMBL/GenBank/DDBJ whole genome shotgun (WGS) entry which is preliminary data.</text>
</comment>
<proteinExistence type="predicted"/>
<name>A0ABU7C9F2_9TELE</name>
<accession>A0ABU7C9F2</accession>
<dbReference type="Proteomes" id="UP001345963">
    <property type="component" value="Unassembled WGS sequence"/>
</dbReference>
<organism evidence="1 2">
    <name type="scientific">Ataeniobius toweri</name>
    <dbReference type="NCBI Taxonomy" id="208326"/>
    <lineage>
        <taxon>Eukaryota</taxon>
        <taxon>Metazoa</taxon>
        <taxon>Chordata</taxon>
        <taxon>Craniata</taxon>
        <taxon>Vertebrata</taxon>
        <taxon>Euteleostomi</taxon>
        <taxon>Actinopterygii</taxon>
        <taxon>Neopterygii</taxon>
        <taxon>Teleostei</taxon>
        <taxon>Neoteleostei</taxon>
        <taxon>Acanthomorphata</taxon>
        <taxon>Ovalentaria</taxon>
        <taxon>Atherinomorphae</taxon>
        <taxon>Cyprinodontiformes</taxon>
        <taxon>Goodeidae</taxon>
        <taxon>Ataeniobius</taxon>
    </lineage>
</organism>
<gene>
    <name evidence="1" type="ORF">ATANTOWER_006832</name>
</gene>
<protein>
    <submittedName>
        <fullName evidence="1">Uncharacterized protein</fullName>
    </submittedName>
</protein>
<evidence type="ECO:0000313" key="2">
    <source>
        <dbReference type="Proteomes" id="UP001345963"/>
    </source>
</evidence>
<sequence length="95" mass="11207">MGRGQDQVNLWKPVQFFWSSPLSVLDKTLFNRRCKVSEDKQKQLGKFWVVWEKPMEGMRVEIMQADHPSSSTCFHILCLPCHYTTFEQFQDHLGS</sequence>
<dbReference type="EMBL" id="JAHUTI010080456">
    <property type="protein sequence ID" value="MED6258400.1"/>
    <property type="molecule type" value="Genomic_DNA"/>
</dbReference>